<dbReference type="RefSeq" id="WP_149485883.1">
    <property type="nucleotide sequence ID" value="NZ_CP036150.1"/>
</dbReference>
<evidence type="ECO:0000313" key="1">
    <source>
        <dbReference type="EMBL" id="QEN07803.1"/>
    </source>
</evidence>
<accession>A0A5C1QI38</accession>
<protein>
    <submittedName>
        <fullName evidence="1">Uncharacterized protein</fullName>
    </submittedName>
</protein>
<dbReference type="OrthoDB" id="5405751at2"/>
<gene>
    <name evidence="1" type="ORF">EXM22_07300</name>
</gene>
<keyword evidence="2" id="KW-1185">Reference proteome</keyword>
<sequence>MFTLNEATCDCCGTVYRSISKKHYCTHCDKYYYVCTRCHENQAGCPSCGITLKRKSPPLSVMEKDFKMHQGDCSTKRWKQRFLR</sequence>
<organism evidence="1 2">
    <name type="scientific">Oceanispirochaeta crateris</name>
    <dbReference type="NCBI Taxonomy" id="2518645"/>
    <lineage>
        <taxon>Bacteria</taxon>
        <taxon>Pseudomonadati</taxon>
        <taxon>Spirochaetota</taxon>
        <taxon>Spirochaetia</taxon>
        <taxon>Spirochaetales</taxon>
        <taxon>Spirochaetaceae</taxon>
        <taxon>Oceanispirochaeta</taxon>
    </lineage>
</organism>
<dbReference type="AlphaFoldDB" id="A0A5C1QI38"/>
<name>A0A5C1QI38_9SPIO</name>
<dbReference type="KEGG" id="ock:EXM22_07300"/>
<dbReference type="Proteomes" id="UP000324209">
    <property type="component" value="Chromosome"/>
</dbReference>
<dbReference type="EMBL" id="CP036150">
    <property type="protein sequence ID" value="QEN07803.1"/>
    <property type="molecule type" value="Genomic_DNA"/>
</dbReference>
<evidence type="ECO:0000313" key="2">
    <source>
        <dbReference type="Proteomes" id="UP000324209"/>
    </source>
</evidence>
<proteinExistence type="predicted"/>
<reference evidence="1 2" key="1">
    <citation type="submission" date="2019-02" db="EMBL/GenBank/DDBJ databases">
        <title>Complete Genome Sequence and Methylome Analysis of free living Spirochaetas.</title>
        <authorList>
            <person name="Fomenkov A."/>
            <person name="Dubinina G."/>
            <person name="Leshcheva N."/>
            <person name="Mikheeva N."/>
            <person name="Grabovich M."/>
            <person name="Vincze T."/>
            <person name="Roberts R.J."/>
        </authorList>
    </citation>
    <scope>NUCLEOTIDE SEQUENCE [LARGE SCALE GENOMIC DNA]</scope>
    <source>
        <strain evidence="1 2">K2</strain>
    </source>
</reference>